<feature type="transmembrane region" description="Helical" evidence="1">
    <location>
        <begin position="130"/>
        <end position="152"/>
    </location>
</feature>
<proteinExistence type="predicted"/>
<accession>A0AAU6QE92</accession>
<dbReference type="AlphaFoldDB" id="A0AAU6QE92"/>
<dbReference type="EMBL" id="PP073954">
    <property type="protein sequence ID" value="WYM52999.1"/>
    <property type="molecule type" value="Genomic_DNA"/>
</dbReference>
<evidence type="ECO:0000256" key="1">
    <source>
        <dbReference type="SAM" id="Phobius"/>
    </source>
</evidence>
<organism evidence="2">
    <name type="scientific">Typhlodromus pineus</name>
    <dbReference type="NCBI Taxonomy" id="3061201"/>
    <lineage>
        <taxon>Eukaryota</taxon>
        <taxon>Metazoa</taxon>
        <taxon>Ecdysozoa</taxon>
        <taxon>Arthropoda</taxon>
        <taxon>Chelicerata</taxon>
        <taxon>Arachnida</taxon>
        <taxon>Acari</taxon>
        <taxon>Parasitiformes</taxon>
        <taxon>Mesostigmata</taxon>
        <taxon>Gamasina</taxon>
        <taxon>Phytoseioidea</taxon>
        <taxon>Phytoseiidae</taxon>
        <taxon>Typhlodrominae</taxon>
        <taxon>Typhlodromus</taxon>
    </lineage>
</organism>
<keyword evidence="1" id="KW-1133">Transmembrane helix</keyword>
<reference evidence="2" key="1">
    <citation type="submission" date="2024-01" db="EMBL/GenBank/DDBJ databases">
        <authorList>
            <person name="Zhao W."/>
        </authorList>
    </citation>
    <scope>NUCLEOTIDE SEQUENCE</scope>
</reference>
<protein>
    <submittedName>
        <fullName evidence="2">NADH dehydrogenase subunit 6</fullName>
    </submittedName>
</protein>
<sequence length="166" mass="20641">MFKFFFMYMLYILIKILIFLINMFLMIFNPLIKILIFLINISLSLLIMNMYFKFSWILLIFFILMMSGLMILFMYMTSLYNYSKIENFSKFLLMMFPIFLFYKNDISYIINLNMMLNNFFEKNYLMLYLNYNFIMFIIMILLYLLYIMILYLENISNYNVSFRLMI</sequence>
<geneLocation type="mitochondrion" evidence="2"/>
<feature type="transmembrane region" description="Helical" evidence="1">
    <location>
        <begin position="34"/>
        <end position="52"/>
    </location>
</feature>
<evidence type="ECO:0000313" key="2">
    <source>
        <dbReference type="EMBL" id="WYM52999.1"/>
    </source>
</evidence>
<gene>
    <name evidence="2" type="primary">ND6</name>
</gene>
<keyword evidence="2" id="KW-0496">Mitochondrion</keyword>
<feature type="transmembrane region" description="Helical" evidence="1">
    <location>
        <begin position="6"/>
        <end position="27"/>
    </location>
</feature>
<keyword evidence="1" id="KW-0472">Membrane</keyword>
<feature type="transmembrane region" description="Helical" evidence="1">
    <location>
        <begin position="58"/>
        <end position="79"/>
    </location>
</feature>
<feature type="transmembrane region" description="Helical" evidence="1">
    <location>
        <begin position="91"/>
        <end position="110"/>
    </location>
</feature>
<name>A0AAU6QE92_9ACAR</name>
<keyword evidence="1" id="KW-0812">Transmembrane</keyword>